<dbReference type="NCBIfam" id="TIGR03082">
    <property type="entry name" value="Gneg_AbrB_dup"/>
    <property type="match status" value="1"/>
</dbReference>
<feature type="transmembrane region" description="Helical" evidence="1">
    <location>
        <begin position="76"/>
        <end position="100"/>
    </location>
</feature>
<organism evidence="2 3">
    <name type="scientific">Vibrio maritimus</name>
    <dbReference type="NCBI Taxonomy" id="990268"/>
    <lineage>
        <taxon>Bacteria</taxon>
        <taxon>Pseudomonadati</taxon>
        <taxon>Pseudomonadota</taxon>
        <taxon>Gammaproteobacteria</taxon>
        <taxon>Vibrionales</taxon>
        <taxon>Vibrionaceae</taxon>
        <taxon>Vibrio</taxon>
    </lineage>
</organism>
<dbReference type="EMBL" id="BBMR01000003">
    <property type="protein sequence ID" value="GAL18774.1"/>
    <property type="molecule type" value="Genomic_DNA"/>
</dbReference>
<dbReference type="GO" id="GO:0016020">
    <property type="term" value="C:membrane"/>
    <property type="evidence" value="ECO:0007669"/>
    <property type="project" value="InterPro"/>
</dbReference>
<feature type="transmembrane region" description="Helical" evidence="1">
    <location>
        <begin position="256"/>
        <end position="278"/>
    </location>
</feature>
<feature type="transmembrane region" description="Helical" evidence="1">
    <location>
        <begin position="107"/>
        <end position="125"/>
    </location>
</feature>
<protein>
    <submittedName>
        <fullName evidence="2">Putative ammonia monooxygenase</fullName>
    </submittedName>
</protein>
<dbReference type="PANTHER" id="PTHR38457">
    <property type="entry name" value="REGULATOR ABRB-RELATED"/>
    <property type="match status" value="1"/>
</dbReference>
<dbReference type="PIRSF" id="PIRSF038991">
    <property type="entry name" value="Protein_AbrB"/>
    <property type="match status" value="1"/>
</dbReference>
<dbReference type="Proteomes" id="UP000029228">
    <property type="component" value="Unassembled WGS sequence"/>
</dbReference>
<dbReference type="STRING" id="990268.JCM19235_2197"/>
<dbReference type="GO" id="GO:0010468">
    <property type="term" value="P:regulation of gene expression"/>
    <property type="evidence" value="ECO:0007669"/>
    <property type="project" value="InterPro"/>
</dbReference>
<reference evidence="2 3" key="1">
    <citation type="submission" date="2014-09" db="EMBL/GenBank/DDBJ databases">
        <title>Vibrio maritimus JCM 19235. (C45) whole genome shotgun sequence.</title>
        <authorList>
            <person name="Sawabe T."/>
            <person name="Meirelles P."/>
            <person name="Nakanishi M."/>
            <person name="Sayaka M."/>
            <person name="Hattori M."/>
            <person name="Ohkuma M."/>
        </authorList>
    </citation>
    <scope>NUCLEOTIDE SEQUENCE [LARGE SCALE GENOMIC DNA]</scope>
    <source>
        <strain evidence="3">JCM19235</strain>
    </source>
</reference>
<feature type="transmembrane region" description="Helical" evidence="1">
    <location>
        <begin position="6"/>
        <end position="38"/>
    </location>
</feature>
<keyword evidence="2" id="KW-0503">Monooxygenase</keyword>
<evidence type="ECO:0000313" key="3">
    <source>
        <dbReference type="Proteomes" id="UP000029228"/>
    </source>
</evidence>
<keyword evidence="1" id="KW-0472">Membrane</keyword>
<evidence type="ECO:0000256" key="1">
    <source>
        <dbReference type="SAM" id="Phobius"/>
    </source>
</evidence>
<feature type="transmembrane region" description="Helical" evidence="1">
    <location>
        <begin position="137"/>
        <end position="157"/>
    </location>
</feature>
<name>A0A090RX11_9VIBR</name>
<sequence length="340" mass="36428">MVALKTILFGLAGALLGSLLPIPLGELFAAAFATIVYLRYTHQNVRLPDAVITVIQIILGVSIGITVHFSDLVGSFSLPLFTGLVLCMLSQTTVNFLWLYKRERWTPFESLLGAIPGAMAAILVISEEQEKPSPKIIFSHSIRLLLLVVLAGVIASTGEDGGSQLSQTLSVSQTMHLLMLAVISYALGKLVGKVGVPAPYLLTSLIVAAIYNVQFASLALAVPEVLIMFATAILGVLIGSRLASTTLREALSYSKAGLIVTVLGVTVTLLYAFVFSYLTGADWEVLLLAWVPGSVEAMTAVALLLGLEPAFVAINHVMRLMMLYMMPVALKNPLQRLSKM</sequence>
<dbReference type="GO" id="GO:0004497">
    <property type="term" value="F:monooxygenase activity"/>
    <property type="evidence" value="ECO:0007669"/>
    <property type="project" value="UniProtKB-KW"/>
</dbReference>
<evidence type="ECO:0000313" key="2">
    <source>
        <dbReference type="EMBL" id="GAL18774.1"/>
    </source>
</evidence>
<comment type="caution">
    <text evidence="2">The sequence shown here is derived from an EMBL/GenBank/DDBJ whole genome shotgun (WGS) entry which is preliminary data.</text>
</comment>
<feature type="transmembrane region" description="Helical" evidence="1">
    <location>
        <begin position="50"/>
        <end position="70"/>
    </location>
</feature>
<dbReference type="Pfam" id="PF05145">
    <property type="entry name" value="AbrB"/>
    <property type="match status" value="1"/>
</dbReference>
<dbReference type="InterPro" id="IPR017516">
    <property type="entry name" value="AbrB_dup"/>
</dbReference>
<dbReference type="InterPro" id="IPR007820">
    <property type="entry name" value="AbrB_fam"/>
</dbReference>
<gene>
    <name evidence="2" type="ORF">JCM19235_2197</name>
</gene>
<keyword evidence="1" id="KW-1133">Transmembrane helix</keyword>
<keyword evidence="2" id="KW-0560">Oxidoreductase</keyword>
<proteinExistence type="predicted"/>
<feature type="transmembrane region" description="Helical" evidence="1">
    <location>
        <begin position="225"/>
        <end position="244"/>
    </location>
</feature>
<keyword evidence="1" id="KW-0812">Transmembrane</keyword>
<keyword evidence="3" id="KW-1185">Reference proteome</keyword>
<accession>A0A090RX11</accession>
<dbReference type="AlphaFoldDB" id="A0A090RX11"/>
<dbReference type="PANTHER" id="PTHR38457:SF1">
    <property type="entry name" value="REGULATOR ABRB-RELATED"/>
    <property type="match status" value="1"/>
</dbReference>